<feature type="domain" description="Protein kinase" evidence="19">
    <location>
        <begin position="248"/>
        <end position="522"/>
    </location>
</feature>
<gene>
    <name evidence="20" type="ORF">CFOL_v3_24822</name>
</gene>
<dbReference type="InterPro" id="IPR032675">
    <property type="entry name" value="LRR_dom_sf"/>
</dbReference>
<dbReference type="SUPFAM" id="SSF52058">
    <property type="entry name" value="L domain-like"/>
    <property type="match status" value="1"/>
</dbReference>
<comment type="catalytic activity">
    <reaction evidence="17">
        <text>L-seryl-[protein] + ATP = O-phospho-L-seryl-[protein] + ADP + H(+)</text>
        <dbReference type="Rhea" id="RHEA:17989"/>
        <dbReference type="Rhea" id="RHEA-COMP:9863"/>
        <dbReference type="Rhea" id="RHEA-COMP:11604"/>
        <dbReference type="ChEBI" id="CHEBI:15378"/>
        <dbReference type="ChEBI" id="CHEBI:29999"/>
        <dbReference type="ChEBI" id="CHEBI:30616"/>
        <dbReference type="ChEBI" id="CHEBI:83421"/>
        <dbReference type="ChEBI" id="CHEBI:456216"/>
        <dbReference type="EC" id="2.7.11.1"/>
    </reaction>
</comment>
<keyword evidence="7 18" id="KW-0812">Transmembrane</keyword>
<dbReference type="Gene3D" id="1.10.510.10">
    <property type="entry name" value="Transferase(Phosphotransferase) domain 1"/>
    <property type="match status" value="1"/>
</dbReference>
<keyword evidence="15" id="KW-0675">Receptor</keyword>
<evidence type="ECO:0000256" key="13">
    <source>
        <dbReference type="ARBA" id="ARBA00022989"/>
    </source>
</evidence>
<comment type="caution">
    <text evidence="20">The sequence shown here is derived from an EMBL/GenBank/DDBJ whole genome shotgun (WGS) entry which is preliminary data.</text>
</comment>
<evidence type="ECO:0000256" key="7">
    <source>
        <dbReference type="ARBA" id="ARBA00022692"/>
    </source>
</evidence>
<dbReference type="FunFam" id="3.80.10.10:FF:001609">
    <property type="entry name" value="Pollen receptor-like kinase 4"/>
    <property type="match status" value="1"/>
</dbReference>
<keyword evidence="12" id="KW-0067">ATP-binding</keyword>
<keyword evidence="5" id="KW-0433">Leucine-rich repeat</keyword>
<keyword evidence="10" id="KW-0547">Nucleotide-binding</keyword>
<comment type="similarity">
    <text evidence="2">Belongs to the protein kinase superfamily. Ser/Thr protein kinase family.</text>
</comment>
<dbReference type="InterPro" id="IPR000719">
    <property type="entry name" value="Prot_kinase_dom"/>
</dbReference>
<dbReference type="InterPro" id="IPR046959">
    <property type="entry name" value="PRK1-6/SRF4-like"/>
</dbReference>
<reference evidence="21" key="1">
    <citation type="submission" date="2016-04" db="EMBL/GenBank/DDBJ databases">
        <title>Cephalotus genome sequencing.</title>
        <authorList>
            <person name="Fukushima K."/>
            <person name="Hasebe M."/>
            <person name="Fang X."/>
        </authorList>
    </citation>
    <scope>NUCLEOTIDE SEQUENCE [LARGE SCALE GENOMIC DNA]</scope>
    <source>
        <strain evidence="21">cv. St1</strain>
    </source>
</reference>
<dbReference type="InParanoid" id="A0A1Q3CMG2"/>
<dbReference type="InterPro" id="IPR001245">
    <property type="entry name" value="Ser-Thr/Tyr_kinase_cat_dom"/>
</dbReference>
<name>A0A1Q3CMG2_CEPFO</name>
<evidence type="ECO:0000256" key="12">
    <source>
        <dbReference type="ARBA" id="ARBA00022840"/>
    </source>
</evidence>
<evidence type="ECO:0000256" key="2">
    <source>
        <dbReference type="ARBA" id="ARBA00008684"/>
    </source>
</evidence>
<dbReference type="FunFam" id="3.30.200.20:FF:000307">
    <property type="entry name" value="pollen receptor-like kinase 1"/>
    <property type="match status" value="1"/>
</dbReference>
<dbReference type="FunCoup" id="A0A1Q3CMG2">
    <property type="interactions" value="8"/>
</dbReference>
<dbReference type="PANTHER" id="PTHR48007">
    <property type="entry name" value="LEUCINE-RICH REPEAT RECEPTOR-LIKE PROTEIN KINASE PXC1"/>
    <property type="match status" value="1"/>
</dbReference>
<evidence type="ECO:0000256" key="3">
    <source>
        <dbReference type="ARBA" id="ARBA00012513"/>
    </source>
</evidence>
<dbReference type="Gene3D" id="3.80.10.10">
    <property type="entry name" value="Ribonuclease Inhibitor"/>
    <property type="match status" value="2"/>
</dbReference>
<evidence type="ECO:0000256" key="17">
    <source>
        <dbReference type="ARBA" id="ARBA00048679"/>
    </source>
</evidence>
<comment type="catalytic activity">
    <reaction evidence="16">
        <text>L-threonyl-[protein] + ATP = O-phospho-L-threonyl-[protein] + ADP + H(+)</text>
        <dbReference type="Rhea" id="RHEA:46608"/>
        <dbReference type="Rhea" id="RHEA-COMP:11060"/>
        <dbReference type="Rhea" id="RHEA-COMP:11605"/>
        <dbReference type="ChEBI" id="CHEBI:15378"/>
        <dbReference type="ChEBI" id="CHEBI:30013"/>
        <dbReference type="ChEBI" id="CHEBI:30616"/>
        <dbReference type="ChEBI" id="CHEBI:61977"/>
        <dbReference type="ChEBI" id="CHEBI:456216"/>
        <dbReference type="EC" id="2.7.11.1"/>
    </reaction>
</comment>
<dbReference type="Pfam" id="PF13855">
    <property type="entry name" value="LRR_8"/>
    <property type="match status" value="1"/>
</dbReference>
<keyword evidence="21" id="KW-1185">Reference proteome</keyword>
<evidence type="ECO:0000256" key="11">
    <source>
        <dbReference type="ARBA" id="ARBA00022777"/>
    </source>
</evidence>
<dbReference type="PROSITE" id="PS50011">
    <property type="entry name" value="PROTEIN_KINASE_DOM"/>
    <property type="match status" value="1"/>
</dbReference>
<keyword evidence="14 18" id="KW-0472">Membrane</keyword>
<dbReference type="EMBL" id="BDDD01002379">
    <property type="protein sequence ID" value="GAV81365.1"/>
    <property type="molecule type" value="Genomic_DNA"/>
</dbReference>
<keyword evidence="6" id="KW-0808">Transferase</keyword>
<keyword evidence="4" id="KW-0597">Phosphoprotein</keyword>
<evidence type="ECO:0000256" key="5">
    <source>
        <dbReference type="ARBA" id="ARBA00022614"/>
    </source>
</evidence>
<dbReference type="OrthoDB" id="418615at2759"/>
<evidence type="ECO:0000256" key="8">
    <source>
        <dbReference type="ARBA" id="ARBA00022729"/>
    </source>
</evidence>
<evidence type="ECO:0000256" key="6">
    <source>
        <dbReference type="ARBA" id="ARBA00022679"/>
    </source>
</evidence>
<dbReference type="GO" id="GO:0016020">
    <property type="term" value="C:membrane"/>
    <property type="evidence" value="ECO:0007669"/>
    <property type="project" value="UniProtKB-SubCell"/>
</dbReference>
<keyword evidence="13 18" id="KW-1133">Transmembrane helix</keyword>
<protein>
    <recommendedName>
        <fullName evidence="3">non-specific serine/threonine protein kinase</fullName>
        <ecNumber evidence="3">2.7.11.1</ecNumber>
    </recommendedName>
</protein>
<dbReference type="InterPro" id="IPR001611">
    <property type="entry name" value="Leu-rich_rpt"/>
</dbReference>
<dbReference type="Gene3D" id="3.30.200.20">
    <property type="entry name" value="Phosphorylase Kinase, domain 1"/>
    <property type="match status" value="1"/>
</dbReference>
<dbReference type="Proteomes" id="UP000187406">
    <property type="component" value="Unassembled WGS sequence"/>
</dbReference>
<dbReference type="EC" id="2.7.11.1" evidence="3"/>
<dbReference type="PANTHER" id="PTHR48007:SF19">
    <property type="entry name" value="POLLEN RECEPTOR-LIKE KINASE 5"/>
    <property type="match status" value="1"/>
</dbReference>
<evidence type="ECO:0000256" key="10">
    <source>
        <dbReference type="ARBA" id="ARBA00022741"/>
    </source>
</evidence>
<organism evidence="20 21">
    <name type="scientific">Cephalotus follicularis</name>
    <name type="common">Albany pitcher plant</name>
    <dbReference type="NCBI Taxonomy" id="3775"/>
    <lineage>
        <taxon>Eukaryota</taxon>
        <taxon>Viridiplantae</taxon>
        <taxon>Streptophyta</taxon>
        <taxon>Embryophyta</taxon>
        <taxon>Tracheophyta</taxon>
        <taxon>Spermatophyta</taxon>
        <taxon>Magnoliopsida</taxon>
        <taxon>eudicotyledons</taxon>
        <taxon>Gunneridae</taxon>
        <taxon>Pentapetalae</taxon>
        <taxon>rosids</taxon>
        <taxon>fabids</taxon>
        <taxon>Oxalidales</taxon>
        <taxon>Cephalotaceae</taxon>
        <taxon>Cephalotus</taxon>
    </lineage>
</organism>
<evidence type="ECO:0000256" key="16">
    <source>
        <dbReference type="ARBA" id="ARBA00047899"/>
    </source>
</evidence>
<keyword evidence="11 20" id="KW-0418">Kinase</keyword>
<proteinExistence type="inferred from homology"/>
<dbReference type="Pfam" id="PF00560">
    <property type="entry name" value="LRR_1"/>
    <property type="match status" value="1"/>
</dbReference>
<keyword evidence="8" id="KW-0732">Signal</keyword>
<evidence type="ECO:0000256" key="4">
    <source>
        <dbReference type="ARBA" id="ARBA00022553"/>
    </source>
</evidence>
<comment type="subcellular location">
    <subcellularLocation>
        <location evidence="1">Membrane</location>
        <topology evidence="1">Single-pass membrane protein</topology>
    </subcellularLocation>
</comment>
<evidence type="ECO:0000259" key="19">
    <source>
        <dbReference type="PROSITE" id="PS50011"/>
    </source>
</evidence>
<dbReference type="FunFam" id="1.10.510.10:FF:000480">
    <property type="entry name" value="Pollen receptor-like kinase 1"/>
    <property type="match status" value="1"/>
</dbReference>
<dbReference type="GO" id="GO:0004674">
    <property type="term" value="F:protein serine/threonine kinase activity"/>
    <property type="evidence" value="ECO:0007669"/>
    <property type="project" value="UniProtKB-EC"/>
</dbReference>
<evidence type="ECO:0000256" key="15">
    <source>
        <dbReference type="ARBA" id="ARBA00023170"/>
    </source>
</evidence>
<sequence>MGLTGVIDIDSLLSLRYLRTISLMNNNFEGPLPDFKKLGALKSLYLSNNRFSGEIPDHAFSGMGYLKKVLLANNKFTGNIPTSLAELPRLIELRLDGNQFEGHVPDFQQKGLKFVNLANNELEGPIPPSLSKMDASLFSGNKNLCGKPLDPCGSHKTMCASKIAIIMLVLGLILVFIAAVFFFIKWQKRKAELVRSSSVDSNKLPSFRKEELEKLPEPTGPIRRSDHGNKLFFLTEDIEKFDLQDLLRASAEVLGSGTFGSSYKAVVMGDQAVVVKRYKQMNNVGREDFHEHMRRLGRLKHPNVLPLAAYYYRKEEKLLISKFVDNRCLATHLHGKHSAEQSGLDWQTRLRIIKGVTKGLAYLYSELPSLILTHGHLKSSNVLLDESMEPLLTDYALRPVFNPDHAHMFMTAYKTPEYAQIGHVTKKSDIWCLGILILECLTGKFPENYLTQGYDSNADLATWVNDMVKEKRTSEVFDKDMGGMKNSKGEMINLLKIGLRCCEVDVERRMELKEVVAKIEELKEENIDENYSVYGNEGNAFSSRGTEDDFSFSMNG</sequence>
<evidence type="ECO:0000256" key="14">
    <source>
        <dbReference type="ARBA" id="ARBA00023136"/>
    </source>
</evidence>
<dbReference type="SUPFAM" id="SSF56112">
    <property type="entry name" value="Protein kinase-like (PK-like)"/>
    <property type="match status" value="1"/>
</dbReference>
<evidence type="ECO:0000313" key="21">
    <source>
        <dbReference type="Proteomes" id="UP000187406"/>
    </source>
</evidence>
<dbReference type="STRING" id="3775.A0A1Q3CMG2"/>
<accession>A0A1Q3CMG2</accession>
<evidence type="ECO:0000256" key="9">
    <source>
        <dbReference type="ARBA" id="ARBA00022737"/>
    </source>
</evidence>
<dbReference type="GO" id="GO:0005524">
    <property type="term" value="F:ATP binding"/>
    <property type="evidence" value="ECO:0007669"/>
    <property type="project" value="UniProtKB-KW"/>
</dbReference>
<keyword evidence="9" id="KW-0677">Repeat</keyword>
<feature type="transmembrane region" description="Helical" evidence="18">
    <location>
        <begin position="163"/>
        <end position="184"/>
    </location>
</feature>
<dbReference type="AlphaFoldDB" id="A0A1Q3CMG2"/>
<dbReference type="InterPro" id="IPR011009">
    <property type="entry name" value="Kinase-like_dom_sf"/>
</dbReference>
<evidence type="ECO:0000313" key="20">
    <source>
        <dbReference type="EMBL" id="GAV81365.1"/>
    </source>
</evidence>
<dbReference type="Pfam" id="PF07714">
    <property type="entry name" value="PK_Tyr_Ser-Thr"/>
    <property type="match status" value="1"/>
</dbReference>
<evidence type="ECO:0000256" key="1">
    <source>
        <dbReference type="ARBA" id="ARBA00004167"/>
    </source>
</evidence>
<evidence type="ECO:0000256" key="18">
    <source>
        <dbReference type="SAM" id="Phobius"/>
    </source>
</evidence>